<dbReference type="PANTHER" id="PTHR37422:SF13">
    <property type="entry name" value="LIPOPOLYSACCHARIDE BIOSYNTHESIS PROTEIN PA4999-RELATED"/>
    <property type="match status" value="1"/>
</dbReference>
<keyword evidence="4" id="KW-0472">Membrane</keyword>
<keyword evidence="2" id="KW-0812">Transmembrane</keyword>
<evidence type="ECO:0000259" key="5">
    <source>
        <dbReference type="Pfam" id="PF04932"/>
    </source>
</evidence>
<evidence type="ECO:0000256" key="4">
    <source>
        <dbReference type="ARBA" id="ARBA00023136"/>
    </source>
</evidence>
<protein>
    <recommendedName>
        <fullName evidence="5">O-antigen ligase-related domain-containing protein</fullName>
    </recommendedName>
</protein>
<name>A0A3D2X7Z2_9FIRM</name>
<dbReference type="EMBL" id="DPVV01000430">
    <property type="protein sequence ID" value="HCL03259.1"/>
    <property type="molecule type" value="Genomic_DNA"/>
</dbReference>
<comment type="caution">
    <text evidence="6">The sequence shown here is derived from an EMBL/GenBank/DDBJ whole genome shotgun (WGS) entry which is preliminary data.</text>
</comment>
<dbReference type="GO" id="GO:0016020">
    <property type="term" value="C:membrane"/>
    <property type="evidence" value="ECO:0007669"/>
    <property type="project" value="UniProtKB-SubCell"/>
</dbReference>
<feature type="domain" description="O-antigen ligase-related" evidence="5">
    <location>
        <begin position="445"/>
        <end position="521"/>
    </location>
</feature>
<evidence type="ECO:0000256" key="2">
    <source>
        <dbReference type="ARBA" id="ARBA00022692"/>
    </source>
</evidence>
<dbReference type="AlphaFoldDB" id="A0A3D2X7Z2"/>
<dbReference type="Proteomes" id="UP000262969">
    <property type="component" value="Unassembled WGS sequence"/>
</dbReference>
<organism evidence="6 7">
    <name type="scientific">Lachnoclostridium phytofermentans</name>
    <dbReference type="NCBI Taxonomy" id="66219"/>
    <lineage>
        <taxon>Bacteria</taxon>
        <taxon>Bacillati</taxon>
        <taxon>Bacillota</taxon>
        <taxon>Clostridia</taxon>
        <taxon>Lachnospirales</taxon>
        <taxon>Lachnospiraceae</taxon>
    </lineage>
</organism>
<proteinExistence type="predicted"/>
<dbReference type="InterPro" id="IPR051533">
    <property type="entry name" value="WaaL-like"/>
</dbReference>
<sequence>MLTSKNYNHTSRSKTNSILLLFPLFLIVTILPLLVSMHSYSTGLSQYNWYPDYDLSTDFFLYYKQWFFVFISSLCVLILIIKSIINKEEIKFHKIFIPLVIYATLALISTIASPYRSFGFSGIYEQFENIFCLLGYVLIVYYAFCIIQSEYELKLIINALAIGALILGCIGALQAFGFDFFNTTFGKSMIVEKNVDPNSLKFAFEKYRTYATLYNPNYVGVYTSMIIPLYTVLLFYTKLGYEYVLYIIVIVLNLISMFGSQSKSGIISILCSILVAILLMRKKIIKKWFITLPVMVCACLAFIVLNHFQNNAYINAIKNAFKISSSVSPALTEISTEKDHIKVIYNNNTLIVKLDNMKLYFYDDSDNIIPIKEVDNSDSTLVFDDNRFINISPVLVDDEFIDFGLIIEGKPWYFKYDDTTKQFLYYNQYGRFSPISTAPSSVFTGHENFASYRGYIWSRTIPILSDYIILGSGADTFAFVFPQYDYVNSRNYGFENTLITKPHSLYLQTAVQTGFISLIALLVFYCWYFIQSIKLYFNNLYNTKSSVYGMVIFISSISFMISAISNDSSITVSPVYWCCIGTGLAANMMVKKTNKY</sequence>
<evidence type="ECO:0000313" key="7">
    <source>
        <dbReference type="Proteomes" id="UP000262969"/>
    </source>
</evidence>
<dbReference type="InterPro" id="IPR007016">
    <property type="entry name" value="O-antigen_ligase-rel_domated"/>
</dbReference>
<comment type="subcellular location">
    <subcellularLocation>
        <location evidence="1">Membrane</location>
        <topology evidence="1">Multi-pass membrane protein</topology>
    </subcellularLocation>
</comment>
<gene>
    <name evidence="6" type="ORF">DHW61_12770</name>
</gene>
<reference evidence="6 7" key="1">
    <citation type="journal article" date="2018" name="Nat. Biotechnol.">
        <title>A standardized bacterial taxonomy based on genome phylogeny substantially revises the tree of life.</title>
        <authorList>
            <person name="Parks D.H."/>
            <person name="Chuvochina M."/>
            <person name="Waite D.W."/>
            <person name="Rinke C."/>
            <person name="Skarshewski A."/>
            <person name="Chaumeil P.A."/>
            <person name="Hugenholtz P."/>
        </authorList>
    </citation>
    <scope>NUCLEOTIDE SEQUENCE [LARGE SCALE GENOMIC DNA]</scope>
    <source>
        <strain evidence="6">UBA11728</strain>
    </source>
</reference>
<evidence type="ECO:0000313" key="6">
    <source>
        <dbReference type="EMBL" id="HCL03259.1"/>
    </source>
</evidence>
<keyword evidence="3" id="KW-1133">Transmembrane helix</keyword>
<evidence type="ECO:0000256" key="3">
    <source>
        <dbReference type="ARBA" id="ARBA00022989"/>
    </source>
</evidence>
<dbReference type="Pfam" id="PF04932">
    <property type="entry name" value="Wzy_C"/>
    <property type="match status" value="1"/>
</dbReference>
<dbReference type="PANTHER" id="PTHR37422">
    <property type="entry name" value="TEICHURONIC ACID BIOSYNTHESIS PROTEIN TUAE"/>
    <property type="match status" value="1"/>
</dbReference>
<accession>A0A3D2X7Z2</accession>
<evidence type="ECO:0000256" key="1">
    <source>
        <dbReference type="ARBA" id="ARBA00004141"/>
    </source>
</evidence>